<evidence type="ECO:0000313" key="3">
    <source>
        <dbReference type="Proteomes" id="UP000031672"/>
    </source>
</evidence>
<keyword evidence="1" id="KW-0732">Signal</keyword>
<keyword evidence="3" id="KW-1185">Reference proteome</keyword>
<accession>A0A0C2P1M4</accession>
<sequence>MLWSYVVLNKTLVAAALVSVLSGCAPSSVVCNPNSRVDLDIADVQSKNSEDVKVIVLPVDIAFKDSAKQRLQAVILNDIESTVTQSGSELIDRKLASKLKNEIKLAEQSGRYNTNGVPIADIAIMSEVTASNLFYSFTERDTYKNKKGETKVIPAHCDFRTEVKTTLKVVSLPEMRLIQRIELEGTDTSKTETNDSDCPVTQGSYIGMAIEAAQSSIEQSLALQKVLAPSATVMEMRQCDEGMQLKISMGKNKNIQPNSPIIISQIFKSDEGELEIYPLGEGYVIDNEINAVGTKHSWVDVDDEIGEQVKKGDHARFVPKCNWYDIACTLTN</sequence>
<feature type="chain" id="PRO_5009758849" description="Lipoprotein" evidence="1">
    <location>
        <begin position="26"/>
        <end position="332"/>
    </location>
</feature>
<dbReference type="Proteomes" id="UP000031672">
    <property type="component" value="Unassembled WGS sequence"/>
</dbReference>
<proteinExistence type="predicted"/>
<feature type="signal peptide" evidence="1">
    <location>
        <begin position="1"/>
        <end position="25"/>
    </location>
</feature>
<evidence type="ECO:0000256" key="1">
    <source>
        <dbReference type="SAM" id="SignalP"/>
    </source>
</evidence>
<evidence type="ECO:0008006" key="4">
    <source>
        <dbReference type="Google" id="ProtNLM"/>
    </source>
</evidence>
<evidence type="ECO:0000313" key="2">
    <source>
        <dbReference type="EMBL" id="KII82166.1"/>
    </source>
</evidence>
<reference evidence="2 3" key="1">
    <citation type="submission" date="2014-11" db="EMBL/GenBank/DDBJ databases">
        <title>Draft Genome Sequence of Vibrio piscirenalis strains CECT 8603T and CECT 8604, two marine Gammaproteobacterium isolated from cultured gilthead sea bream (Sparus aurata).</title>
        <authorList>
            <person name="Arahal D.R."/>
            <person name="Rodrigo-Torres L."/>
            <person name="Lucena T."/>
            <person name="Pujalte M.J."/>
        </authorList>
    </citation>
    <scope>NUCLEOTIDE SEQUENCE [LARGE SCALE GENOMIC DNA]</scope>
    <source>
        <strain evidence="2 3">DCR 1-4-2</strain>
    </source>
</reference>
<organism evidence="2 3">
    <name type="scientific">Vibrio renipiscarius</name>
    <dbReference type="NCBI Taxonomy" id="1461322"/>
    <lineage>
        <taxon>Bacteria</taxon>
        <taxon>Pseudomonadati</taxon>
        <taxon>Pseudomonadota</taxon>
        <taxon>Gammaproteobacteria</taxon>
        <taxon>Vibrionales</taxon>
        <taxon>Vibrionaceae</taxon>
        <taxon>Vibrio</taxon>
    </lineage>
</organism>
<dbReference type="AlphaFoldDB" id="A0A0C2NRR3"/>
<gene>
    <name evidence="2" type="ORF">OJ16_00040</name>
</gene>
<name>A0A0C2NRR3_9VIBR</name>
<accession>A0A0C2NRR3</accession>
<dbReference type="STRING" id="1461322.OJ16_00040"/>
<protein>
    <recommendedName>
        <fullName evidence="4">Lipoprotein</fullName>
    </recommendedName>
</protein>
<comment type="caution">
    <text evidence="2">The sequence shown here is derived from an EMBL/GenBank/DDBJ whole genome shotgun (WGS) entry which is preliminary data.</text>
</comment>
<dbReference type="EMBL" id="JTKH01000001">
    <property type="protein sequence ID" value="KII82166.1"/>
    <property type="molecule type" value="Genomic_DNA"/>
</dbReference>